<keyword evidence="2" id="KW-1133">Transmembrane helix</keyword>
<evidence type="ECO:0000256" key="2">
    <source>
        <dbReference type="SAM" id="Phobius"/>
    </source>
</evidence>
<comment type="caution">
    <text evidence="3">The sequence shown here is derived from an EMBL/GenBank/DDBJ whole genome shotgun (WGS) entry which is preliminary data.</text>
</comment>
<keyword evidence="2" id="KW-0472">Membrane</keyword>
<dbReference type="VEuPathDB" id="FungiDB:H310_02925"/>
<sequence>MITYLDTMVNSLHVNVAGLYAGVFLGSLILWRREQHVKGSSVGEVKDTAPFELFSTPLMYDEKEDSEEVAPLMAPDSAAMKRAIQQQPGLYAGVFVGSMILWRREQHVKGSSSVGEIKDEAPFELYATPLMRDNVDEAEPQRRDRRPTMAAKFSMAGGSSLFGAEDHLEASDRMGQAMEQLKVREQHESQQRQHQQLVQQQQLVAKLDAQENKHIRETIRPEHYEPNSLQNAQETTTASDDEDDFDDDLDQDPDFIRCAIFAISSW</sequence>
<keyword evidence="2" id="KW-0812">Transmembrane</keyword>
<proteinExistence type="predicted"/>
<evidence type="ECO:0000313" key="3">
    <source>
        <dbReference type="EMBL" id="RHY26448.1"/>
    </source>
</evidence>
<dbReference type="AlphaFoldDB" id="A0A3R6ZLB8"/>
<dbReference type="Proteomes" id="UP000285060">
    <property type="component" value="Unassembled WGS sequence"/>
</dbReference>
<dbReference type="VEuPathDB" id="FungiDB:H310_02923"/>
<keyword evidence="4" id="KW-1185">Reference proteome</keyword>
<name>A0A3R6ZLB8_9STRA</name>
<protein>
    <submittedName>
        <fullName evidence="3">Uncharacterized protein</fullName>
    </submittedName>
</protein>
<feature type="region of interest" description="Disordered" evidence="1">
    <location>
        <begin position="217"/>
        <end position="251"/>
    </location>
</feature>
<accession>A0A3R6ZLB8</accession>
<feature type="compositionally biased region" description="Polar residues" evidence="1">
    <location>
        <begin position="227"/>
        <end position="238"/>
    </location>
</feature>
<gene>
    <name evidence="3" type="ORF">DYB32_007608</name>
</gene>
<dbReference type="EMBL" id="QUSY01000998">
    <property type="protein sequence ID" value="RHY26448.1"/>
    <property type="molecule type" value="Genomic_DNA"/>
</dbReference>
<feature type="transmembrane region" description="Helical" evidence="2">
    <location>
        <begin position="12"/>
        <end position="31"/>
    </location>
</feature>
<feature type="compositionally biased region" description="Acidic residues" evidence="1">
    <location>
        <begin position="239"/>
        <end position="251"/>
    </location>
</feature>
<reference evidence="3 4" key="1">
    <citation type="submission" date="2018-08" db="EMBL/GenBank/DDBJ databases">
        <title>Aphanomyces genome sequencing and annotation.</title>
        <authorList>
            <person name="Minardi D."/>
            <person name="Oidtmann B."/>
            <person name="Van Der Giezen M."/>
            <person name="Studholme D.J."/>
        </authorList>
    </citation>
    <scope>NUCLEOTIDE SEQUENCE [LARGE SCALE GENOMIC DNA]</scope>
    <source>
        <strain evidence="3 4">NJM0002</strain>
    </source>
</reference>
<evidence type="ECO:0000256" key="1">
    <source>
        <dbReference type="SAM" id="MobiDB-lite"/>
    </source>
</evidence>
<organism evidence="3 4">
    <name type="scientific">Aphanomyces invadans</name>
    <dbReference type="NCBI Taxonomy" id="157072"/>
    <lineage>
        <taxon>Eukaryota</taxon>
        <taxon>Sar</taxon>
        <taxon>Stramenopiles</taxon>
        <taxon>Oomycota</taxon>
        <taxon>Saprolegniomycetes</taxon>
        <taxon>Saprolegniales</taxon>
        <taxon>Verrucalvaceae</taxon>
        <taxon>Aphanomyces</taxon>
    </lineage>
</organism>
<evidence type="ECO:0000313" key="4">
    <source>
        <dbReference type="Proteomes" id="UP000285060"/>
    </source>
</evidence>